<dbReference type="STRING" id="1993.SAMN04489713_10751"/>
<name>A0A1I5I144_9ACTN</name>
<protein>
    <recommendedName>
        <fullName evidence="3">Esterase PHB depolymerase</fullName>
    </recommendedName>
</protein>
<dbReference type="Proteomes" id="UP000183413">
    <property type="component" value="Unassembled WGS sequence"/>
</dbReference>
<dbReference type="AlphaFoldDB" id="A0A1I5I144"/>
<dbReference type="RefSeq" id="WP_075021888.1">
    <property type="nucleotide sequence ID" value="NZ_FOVH01000007.1"/>
</dbReference>
<accession>A0A1I5I144</accession>
<reference evidence="1 2" key="1">
    <citation type="submission" date="2016-10" db="EMBL/GenBank/DDBJ databases">
        <authorList>
            <person name="de Groot N.N."/>
        </authorList>
    </citation>
    <scope>NUCLEOTIDE SEQUENCE [LARGE SCALE GENOMIC DNA]</scope>
    <source>
        <strain evidence="1 2">DSM 43067</strain>
    </source>
</reference>
<keyword evidence="2" id="KW-1185">Reference proteome</keyword>
<evidence type="ECO:0000313" key="1">
    <source>
        <dbReference type="EMBL" id="SFO54089.1"/>
    </source>
</evidence>
<dbReference type="InParanoid" id="A0A1I5I144"/>
<evidence type="ECO:0000313" key="2">
    <source>
        <dbReference type="Proteomes" id="UP000183413"/>
    </source>
</evidence>
<evidence type="ECO:0008006" key="3">
    <source>
        <dbReference type="Google" id="ProtNLM"/>
    </source>
</evidence>
<dbReference type="EMBL" id="FOVH01000007">
    <property type="protein sequence ID" value="SFO54089.1"/>
    <property type="molecule type" value="Genomic_DNA"/>
</dbReference>
<dbReference type="eggNOG" id="COG1073">
    <property type="taxonomic scope" value="Bacteria"/>
</dbReference>
<dbReference type="SUPFAM" id="SSF53474">
    <property type="entry name" value="alpha/beta-Hydrolases"/>
    <property type="match status" value="1"/>
</dbReference>
<sequence>MSSSPTRLRDLPSDHLGRTILTGRTPFFAARLDPRFSYALFVPEDIQDDEPPLRLWVFVHGTGRRTELYLDKLADLARTERAVVMTPHFPAGIGGADAIDNYHDLAYAGIRFDSVLLGMIDDVAHRWNVEASPFFLHGFSGGGQFSHRFLYVHPERLTAVSIGAPGRITLPTAASWPRGIDDLQDRFGHAFDPDAVARVPIQVLAGSLDNIPSTSASPPADGGPDRLSRAHALATALKDLGAQVQMDVVEGVGHDGTAVLPTVVTFLKSQLLPL</sequence>
<gene>
    <name evidence="1" type="ORF">SAMN04489713_10751</name>
</gene>
<dbReference type="InterPro" id="IPR029058">
    <property type="entry name" value="AB_hydrolase_fold"/>
</dbReference>
<dbReference type="Gene3D" id="3.40.50.1820">
    <property type="entry name" value="alpha/beta hydrolase"/>
    <property type="match status" value="1"/>
</dbReference>
<organism evidence="1 2">
    <name type="scientific">Actinomadura madurae</name>
    <dbReference type="NCBI Taxonomy" id="1993"/>
    <lineage>
        <taxon>Bacteria</taxon>
        <taxon>Bacillati</taxon>
        <taxon>Actinomycetota</taxon>
        <taxon>Actinomycetes</taxon>
        <taxon>Streptosporangiales</taxon>
        <taxon>Thermomonosporaceae</taxon>
        <taxon>Actinomadura</taxon>
    </lineage>
</organism>
<proteinExistence type="predicted"/>